<dbReference type="Gene3D" id="3.60.40.10">
    <property type="entry name" value="PPM-type phosphatase domain"/>
    <property type="match status" value="1"/>
</dbReference>
<reference evidence="2" key="2">
    <citation type="submission" date="2020-01" db="EMBL/GenBank/DDBJ databases">
        <authorList>
            <person name="Campanaro S."/>
        </authorList>
    </citation>
    <scope>NUCLEOTIDE SEQUENCE</scope>
    <source>
        <strain evidence="2">AS06rmzACSIP_7</strain>
    </source>
</reference>
<dbReference type="CDD" id="cd00143">
    <property type="entry name" value="PP2Cc"/>
    <property type="match status" value="1"/>
</dbReference>
<gene>
    <name evidence="2" type="ORF">GXY80_11760</name>
</gene>
<dbReference type="InterPro" id="IPR001932">
    <property type="entry name" value="PPM-type_phosphatase-like_dom"/>
</dbReference>
<proteinExistence type="predicted"/>
<reference evidence="2" key="1">
    <citation type="journal article" date="2020" name="Biotechnol. Biofuels">
        <title>New insights from the biogas microbiome by comprehensive genome-resolved metagenomics of nearly 1600 species originating from multiple anaerobic digesters.</title>
        <authorList>
            <person name="Campanaro S."/>
            <person name="Treu L."/>
            <person name="Rodriguez-R L.M."/>
            <person name="Kovalovszki A."/>
            <person name="Ziels R.M."/>
            <person name="Maus I."/>
            <person name="Zhu X."/>
            <person name="Kougias P.G."/>
            <person name="Basile A."/>
            <person name="Luo G."/>
            <person name="Schluter A."/>
            <person name="Konstantinidis K.T."/>
            <person name="Angelidaki I."/>
        </authorList>
    </citation>
    <scope>NUCLEOTIDE SEQUENCE</scope>
    <source>
        <strain evidence="2">AS06rmzACSIP_7</strain>
    </source>
</reference>
<dbReference type="InterPro" id="IPR015655">
    <property type="entry name" value="PP2C"/>
</dbReference>
<comment type="caution">
    <text evidence="2">The sequence shown here is derived from an EMBL/GenBank/DDBJ whole genome shotgun (WGS) entry which is preliminary data.</text>
</comment>
<name>A0A971M5F4_9BACT</name>
<organism evidence="2 3">
    <name type="scientific">Syntrophorhabdus aromaticivorans</name>
    <dbReference type="NCBI Taxonomy" id="328301"/>
    <lineage>
        <taxon>Bacteria</taxon>
        <taxon>Pseudomonadati</taxon>
        <taxon>Thermodesulfobacteriota</taxon>
        <taxon>Syntrophorhabdia</taxon>
        <taxon>Syntrophorhabdales</taxon>
        <taxon>Syntrophorhabdaceae</taxon>
        <taxon>Syntrophorhabdus</taxon>
    </lineage>
</organism>
<evidence type="ECO:0000259" key="1">
    <source>
        <dbReference type="PROSITE" id="PS51746"/>
    </source>
</evidence>
<dbReference type="PROSITE" id="PS51746">
    <property type="entry name" value="PPM_2"/>
    <property type="match status" value="1"/>
</dbReference>
<dbReference type="EMBL" id="JAAYEE010000217">
    <property type="protein sequence ID" value="NLW36134.1"/>
    <property type="molecule type" value="Genomic_DNA"/>
</dbReference>
<accession>A0A971M5F4</accession>
<dbReference type="SMART" id="SM00332">
    <property type="entry name" value="PP2Cc"/>
    <property type="match status" value="1"/>
</dbReference>
<evidence type="ECO:0000313" key="2">
    <source>
        <dbReference type="EMBL" id="NLW36134.1"/>
    </source>
</evidence>
<dbReference type="AlphaFoldDB" id="A0A971M5F4"/>
<dbReference type="SMART" id="SM00331">
    <property type="entry name" value="PP2C_SIG"/>
    <property type="match status" value="1"/>
</dbReference>
<dbReference type="GO" id="GO:0004722">
    <property type="term" value="F:protein serine/threonine phosphatase activity"/>
    <property type="evidence" value="ECO:0007669"/>
    <property type="project" value="InterPro"/>
</dbReference>
<evidence type="ECO:0000313" key="3">
    <source>
        <dbReference type="Proteomes" id="UP000777265"/>
    </source>
</evidence>
<feature type="domain" description="PPM-type phosphatase" evidence="1">
    <location>
        <begin position="8"/>
        <end position="256"/>
    </location>
</feature>
<protein>
    <submittedName>
        <fullName evidence="2">Protein serine/threonine phosphatase 2C family protein</fullName>
    </submittedName>
</protein>
<dbReference type="InterPro" id="IPR036457">
    <property type="entry name" value="PPM-type-like_dom_sf"/>
</dbReference>
<dbReference type="Proteomes" id="UP000777265">
    <property type="component" value="Unassembled WGS sequence"/>
</dbReference>
<sequence>MSAATTIRIGISEDVGYRGDMEDEHAIYQIPEKAFFSAEVYDGHGGRRAALVAAEMLTPHFLHSWFEELKKQVSERRPERELVRAAYLEVDKYVGEADIDGGTTAAALYLIDDRFLGANVGDTRIVLGVREGVFTLTLDHKPNLPEELERIEEKGGRVVNLGVPRVQGLLAVSRAIGDRILKPFVTAEPRIIEGYLGRENDYAIIACDGVWDVLVPEIVIDLVRGLDDPQMAADAIKQSALDNGTTDNVSVIVLDLREFTANLARQRMEVTTVTDRAYEK</sequence>
<dbReference type="SUPFAM" id="SSF81606">
    <property type="entry name" value="PP2C-like"/>
    <property type="match status" value="1"/>
</dbReference>
<dbReference type="PANTHER" id="PTHR47992">
    <property type="entry name" value="PROTEIN PHOSPHATASE"/>
    <property type="match status" value="1"/>
</dbReference>
<dbReference type="Pfam" id="PF00481">
    <property type="entry name" value="PP2C"/>
    <property type="match status" value="1"/>
</dbReference>